<evidence type="ECO:0000259" key="7">
    <source>
        <dbReference type="Pfam" id="PF00296"/>
    </source>
</evidence>
<keyword evidence="3" id="KW-0560">Oxidoreductase</keyword>
<dbReference type="GO" id="GO:0004497">
    <property type="term" value="F:monooxygenase activity"/>
    <property type="evidence" value="ECO:0007669"/>
    <property type="project" value="UniProtKB-KW"/>
</dbReference>
<name>A0A840C3P2_9HYPH</name>
<evidence type="ECO:0000256" key="6">
    <source>
        <dbReference type="PIRSR" id="PIRSR000337-1"/>
    </source>
</evidence>
<accession>A0A840C3P2</accession>
<evidence type="ECO:0000256" key="5">
    <source>
        <dbReference type="ARBA" id="ARBA00033748"/>
    </source>
</evidence>
<evidence type="ECO:0000256" key="2">
    <source>
        <dbReference type="ARBA" id="ARBA00022643"/>
    </source>
</evidence>
<keyword evidence="2 6" id="KW-0288">FMN</keyword>
<keyword evidence="1 6" id="KW-0285">Flavoprotein</keyword>
<proteinExistence type="inferred from homology"/>
<dbReference type="SUPFAM" id="SSF51679">
    <property type="entry name" value="Bacterial luciferase-like"/>
    <property type="match status" value="1"/>
</dbReference>
<evidence type="ECO:0000256" key="3">
    <source>
        <dbReference type="ARBA" id="ARBA00023002"/>
    </source>
</evidence>
<reference evidence="8 9" key="1">
    <citation type="submission" date="2020-08" db="EMBL/GenBank/DDBJ databases">
        <title>Genomic Encyclopedia of Type Strains, Phase IV (KMG-IV): sequencing the most valuable type-strain genomes for metagenomic binning, comparative biology and taxonomic classification.</title>
        <authorList>
            <person name="Goeker M."/>
        </authorList>
    </citation>
    <scope>NUCLEOTIDE SEQUENCE [LARGE SCALE GENOMIC DNA]</scope>
    <source>
        <strain evidence="8 9">DSM 103737</strain>
    </source>
</reference>
<dbReference type="NCBIfam" id="TIGR03860">
    <property type="entry name" value="FMN_nitrolo"/>
    <property type="match status" value="1"/>
</dbReference>
<dbReference type="InterPro" id="IPR036661">
    <property type="entry name" value="Luciferase-like_sf"/>
</dbReference>
<evidence type="ECO:0000256" key="1">
    <source>
        <dbReference type="ARBA" id="ARBA00022630"/>
    </source>
</evidence>
<dbReference type="Gene3D" id="3.20.20.30">
    <property type="entry name" value="Luciferase-like domain"/>
    <property type="match status" value="1"/>
</dbReference>
<evidence type="ECO:0000313" key="9">
    <source>
        <dbReference type="Proteomes" id="UP000577362"/>
    </source>
</evidence>
<keyword evidence="9" id="KW-1185">Reference proteome</keyword>
<feature type="domain" description="Luciferase-like" evidence="7">
    <location>
        <begin position="39"/>
        <end position="393"/>
    </location>
</feature>
<keyword evidence="4 8" id="KW-0503">Monooxygenase</keyword>
<dbReference type="AlphaFoldDB" id="A0A840C3P2"/>
<dbReference type="PANTHER" id="PTHR30011">
    <property type="entry name" value="ALKANESULFONATE MONOOXYGENASE-RELATED"/>
    <property type="match status" value="1"/>
</dbReference>
<dbReference type="InterPro" id="IPR051260">
    <property type="entry name" value="Diverse_substr_monoxygenases"/>
</dbReference>
<comment type="caution">
    <text evidence="8">The sequence shown here is derived from an EMBL/GenBank/DDBJ whole genome shotgun (WGS) entry which is preliminary data.</text>
</comment>
<evidence type="ECO:0000256" key="4">
    <source>
        <dbReference type="ARBA" id="ARBA00023033"/>
    </source>
</evidence>
<gene>
    <name evidence="8" type="ORF">GGR16_002585</name>
</gene>
<protein>
    <submittedName>
        <fullName evidence="8">FMN-dependent oxidoreductase (Nitrilotriacetate monooxygenase family)</fullName>
    </submittedName>
</protein>
<comment type="similarity">
    <text evidence="5">Belongs to the NtaA/SnaA/DszA monooxygenase family.</text>
</comment>
<dbReference type="InterPro" id="IPR011251">
    <property type="entry name" value="Luciferase-like_dom"/>
</dbReference>
<feature type="binding site" evidence="6">
    <location>
        <position position="228"/>
    </location>
    <ligand>
        <name>FMN</name>
        <dbReference type="ChEBI" id="CHEBI:58210"/>
    </ligand>
</feature>
<dbReference type="InterPro" id="IPR016215">
    <property type="entry name" value="NTA_MOA"/>
</dbReference>
<dbReference type="EMBL" id="JACIEN010000002">
    <property type="protein sequence ID" value="MBB4017556.1"/>
    <property type="molecule type" value="Genomic_DNA"/>
</dbReference>
<evidence type="ECO:0000313" key="8">
    <source>
        <dbReference type="EMBL" id="MBB4017556.1"/>
    </source>
</evidence>
<dbReference type="Proteomes" id="UP000577362">
    <property type="component" value="Unassembled WGS sequence"/>
</dbReference>
<dbReference type="PIRSF" id="PIRSF000337">
    <property type="entry name" value="NTA_MOA"/>
    <property type="match status" value="1"/>
</dbReference>
<organism evidence="8 9">
    <name type="scientific">Chelatococcus caeni</name>
    <dbReference type="NCBI Taxonomy" id="1348468"/>
    <lineage>
        <taxon>Bacteria</taxon>
        <taxon>Pseudomonadati</taxon>
        <taxon>Pseudomonadota</taxon>
        <taxon>Alphaproteobacteria</taxon>
        <taxon>Hyphomicrobiales</taxon>
        <taxon>Chelatococcaceae</taxon>
        <taxon>Chelatococcus</taxon>
    </lineage>
</organism>
<sequence length="445" mass="48440">MRRWMTLAGYILVPGSHFGGMWRHPYSETDFCDRSLYEDVARTLERGGFDLAFVPESLSIATGPGGDYRTFVAHGAVGSIRHDPSHLVAAMAGVTRHLGFTVTLSTTYMEPYHIARIFSTLEHFSGGRMAWNIVTSAGESNAHNFGHFAPLDSPTAYRRADETLTVCSQLWTSWDEDALLRDKDSGRFADPDKVSTIDHAGEFFRLRGPLSLPATPGGGPVLMAAGVSPRGRDFAARWANVMFAIQNEAAGMAELRNDVRRRAEALGRDPASIRLLAAVQPVLGETRAIAAARAAYLDEIIHPEMARAFLAAMLGMDLARFAADTPIEEVIAATPMRAAVDAGAAVPWLDQVRAEDPDRRWTLGEIALRLARSSSTPRLVGTARDVADALEAFFAAEACDGFVITPTHFPGSFDEFARAVVPELRRRGLVRADPPPQGLRARLGL</sequence>
<feature type="binding site" evidence="6">
    <location>
        <position position="103"/>
    </location>
    <ligand>
        <name>FMN</name>
        <dbReference type="ChEBI" id="CHEBI:58210"/>
    </ligand>
</feature>
<dbReference type="Pfam" id="PF00296">
    <property type="entry name" value="Bac_luciferase"/>
    <property type="match status" value="1"/>
</dbReference>
<dbReference type="GO" id="GO:0016705">
    <property type="term" value="F:oxidoreductase activity, acting on paired donors, with incorporation or reduction of molecular oxygen"/>
    <property type="evidence" value="ECO:0007669"/>
    <property type="project" value="InterPro"/>
</dbReference>
<dbReference type="PANTHER" id="PTHR30011:SF16">
    <property type="entry name" value="C2H2 FINGER DOMAIN TRANSCRIPTION FACTOR (EUROFUNG)-RELATED"/>
    <property type="match status" value="1"/>
</dbReference>
<feature type="binding site" evidence="6">
    <location>
        <position position="157"/>
    </location>
    <ligand>
        <name>FMN</name>
        <dbReference type="ChEBI" id="CHEBI:58210"/>
    </ligand>
</feature>
<dbReference type="RefSeq" id="WP_183316848.1">
    <property type="nucleotide sequence ID" value="NZ_JACIEN010000002.1"/>
</dbReference>